<evidence type="ECO:0000256" key="1">
    <source>
        <dbReference type="SAM" id="SignalP"/>
    </source>
</evidence>
<keyword evidence="3" id="KW-1185">Reference proteome</keyword>
<accession>A0ABR9AQS2</accession>
<name>A0ABR9AQS2_9BACT</name>
<evidence type="ECO:0000313" key="3">
    <source>
        <dbReference type="Proteomes" id="UP000647133"/>
    </source>
</evidence>
<comment type="caution">
    <text evidence="2">The sequence shown here is derived from an EMBL/GenBank/DDBJ whole genome shotgun (WGS) entry which is preliminary data.</text>
</comment>
<protein>
    <recommendedName>
        <fullName evidence="4">Beta-lactamase-inhibitor-like PepSY-like domain-containing protein</fullName>
    </recommendedName>
</protein>
<dbReference type="EMBL" id="JACYTQ010000006">
    <property type="protein sequence ID" value="MBD8490295.1"/>
    <property type="molecule type" value="Genomic_DNA"/>
</dbReference>
<keyword evidence="1" id="KW-0732">Signal</keyword>
<reference evidence="2 3" key="1">
    <citation type="submission" date="2020-09" db="EMBL/GenBank/DDBJ databases">
        <title>Echinicola sp. CAU 1574 isolated from sand of Sido Beach.</title>
        <authorList>
            <person name="Kim W."/>
        </authorList>
    </citation>
    <scope>NUCLEOTIDE SEQUENCE [LARGE SCALE GENOMIC DNA]</scope>
    <source>
        <strain evidence="2 3">CAU 1574</strain>
    </source>
</reference>
<organism evidence="2 3">
    <name type="scientific">Echinicola arenosa</name>
    <dbReference type="NCBI Taxonomy" id="2774144"/>
    <lineage>
        <taxon>Bacteria</taxon>
        <taxon>Pseudomonadati</taxon>
        <taxon>Bacteroidota</taxon>
        <taxon>Cytophagia</taxon>
        <taxon>Cytophagales</taxon>
        <taxon>Cyclobacteriaceae</taxon>
        <taxon>Echinicola</taxon>
    </lineage>
</organism>
<evidence type="ECO:0000313" key="2">
    <source>
        <dbReference type="EMBL" id="MBD8490295.1"/>
    </source>
</evidence>
<sequence length="103" mass="11519">MKKIAFVFAFSAFTILTAKAAPLSPINGSYALFQDNKKEIDAEDLPKAVKKTILESKETKAVPIYKAYELTNPDSTITYKISFGLEEPEFSKTYDEEGNEVND</sequence>
<feature type="signal peptide" evidence="1">
    <location>
        <begin position="1"/>
        <end position="20"/>
    </location>
</feature>
<dbReference type="RefSeq" id="WP_192011170.1">
    <property type="nucleotide sequence ID" value="NZ_JACYTQ010000006.1"/>
</dbReference>
<evidence type="ECO:0008006" key="4">
    <source>
        <dbReference type="Google" id="ProtNLM"/>
    </source>
</evidence>
<dbReference type="Proteomes" id="UP000647133">
    <property type="component" value="Unassembled WGS sequence"/>
</dbReference>
<gene>
    <name evidence="2" type="ORF">IFO69_16200</name>
</gene>
<proteinExistence type="predicted"/>
<feature type="chain" id="PRO_5045680047" description="Beta-lactamase-inhibitor-like PepSY-like domain-containing protein" evidence="1">
    <location>
        <begin position="21"/>
        <end position="103"/>
    </location>
</feature>